<name>A0A8J2P867_9HEXA</name>
<keyword evidence="9" id="KW-1185">Reference proteome</keyword>
<comment type="similarity">
    <text evidence="4">Belongs to the phospholipase D family. MitoPLD/Zucchini subfamily.</text>
</comment>
<dbReference type="GO" id="GO:0005739">
    <property type="term" value="C:mitochondrion"/>
    <property type="evidence" value="ECO:0007669"/>
    <property type="project" value="TreeGrafter"/>
</dbReference>
<dbReference type="PROSITE" id="PS50035">
    <property type="entry name" value="PLD"/>
    <property type="match status" value="1"/>
</dbReference>
<comment type="caution">
    <text evidence="8">The sequence shown here is derived from an EMBL/GenBank/DDBJ whole genome shotgun (WGS) entry which is preliminary data.</text>
</comment>
<dbReference type="GO" id="GO:0034587">
    <property type="term" value="P:piRNA processing"/>
    <property type="evidence" value="ECO:0007669"/>
    <property type="project" value="TreeGrafter"/>
</dbReference>
<dbReference type="Proteomes" id="UP000708208">
    <property type="component" value="Unassembled WGS sequence"/>
</dbReference>
<gene>
    <name evidence="8" type="ORF">AFUS01_LOCUS23134</name>
</gene>
<sequence>MKSHNNHISRWRHKGIPIRMKSTGYLMHNKFVIIDDEALLTGSLNWTVQGVTGNRENVLLTTDTRLVGAYRQEFIKMWNEFSDV</sequence>
<protein>
    <recommendedName>
        <fullName evidence="5">Mitochondrial cardiolipin hydrolase</fullName>
    </recommendedName>
    <alternativeName>
        <fullName evidence="6">Mitochondrial phospholipase</fullName>
    </alternativeName>
</protein>
<dbReference type="EMBL" id="CAJVCH010275920">
    <property type="protein sequence ID" value="CAG7734764.1"/>
    <property type="molecule type" value="Genomic_DNA"/>
</dbReference>
<dbReference type="InterPro" id="IPR025202">
    <property type="entry name" value="PLD-like_dom"/>
</dbReference>
<dbReference type="AlphaFoldDB" id="A0A8J2P867"/>
<keyword evidence="2" id="KW-0442">Lipid degradation</keyword>
<evidence type="ECO:0000259" key="7">
    <source>
        <dbReference type="PROSITE" id="PS50035"/>
    </source>
</evidence>
<evidence type="ECO:0000256" key="1">
    <source>
        <dbReference type="ARBA" id="ARBA00022801"/>
    </source>
</evidence>
<organism evidence="8 9">
    <name type="scientific">Allacma fusca</name>
    <dbReference type="NCBI Taxonomy" id="39272"/>
    <lineage>
        <taxon>Eukaryota</taxon>
        <taxon>Metazoa</taxon>
        <taxon>Ecdysozoa</taxon>
        <taxon>Arthropoda</taxon>
        <taxon>Hexapoda</taxon>
        <taxon>Collembola</taxon>
        <taxon>Symphypleona</taxon>
        <taxon>Sminthuridae</taxon>
        <taxon>Allacma</taxon>
    </lineage>
</organism>
<keyword evidence="1" id="KW-0378">Hydrolase</keyword>
<dbReference type="InterPro" id="IPR051406">
    <property type="entry name" value="PLD_domain"/>
</dbReference>
<evidence type="ECO:0000256" key="5">
    <source>
        <dbReference type="ARBA" id="ARBA00040549"/>
    </source>
</evidence>
<dbReference type="PANTHER" id="PTHR43856">
    <property type="entry name" value="CARDIOLIPIN HYDROLASE"/>
    <property type="match status" value="1"/>
</dbReference>
<evidence type="ECO:0000256" key="2">
    <source>
        <dbReference type="ARBA" id="ARBA00022963"/>
    </source>
</evidence>
<dbReference type="SMART" id="SM00155">
    <property type="entry name" value="PLDc"/>
    <property type="match status" value="1"/>
</dbReference>
<evidence type="ECO:0000256" key="6">
    <source>
        <dbReference type="ARBA" id="ARBA00043167"/>
    </source>
</evidence>
<dbReference type="Pfam" id="PF13091">
    <property type="entry name" value="PLDc_2"/>
    <property type="match status" value="1"/>
</dbReference>
<dbReference type="PANTHER" id="PTHR43856:SF1">
    <property type="entry name" value="MITOCHONDRIAL CARDIOLIPIN HYDROLASE"/>
    <property type="match status" value="1"/>
</dbReference>
<keyword evidence="3" id="KW-0443">Lipid metabolism</keyword>
<evidence type="ECO:0000256" key="3">
    <source>
        <dbReference type="ARBA" id="ARBA00023098"/>
    </source>
</evidence>
<reference evidence="8" key="1">
    <citation type="submission" date="2021-06" db="EMBL/GenBank/DDBJ databases">
        <authorList>
            <person name="Hodson N. C."/>
            <person name="Mongue J. A."/>
            <person name="Jaron S. K."/>
        </authorList>
    </citation>
    <scope>NUCLEOTIDE SEQUENCE</scope>
</reference>
<feature type="domain" description="PLD phosphodiesterase" evidence="7">
    <location>
        <begin position="23"/>
        <end position="50"/>
    </location>
</feature>
<evidence type="ECO:0000313" key="9">
    <source>
        <dbReference type="Proteomes" id="UP000708208"/>
    </source>
</evidence>
<proteinExistence type="inferred from homology"/>
<dbReference type="InterPro" id="IPR001736">
    <property type="entry name" value="PLipase_D/transphosphatidylase"/>
</dbReference>
<evidence type="ECO:0000313" key="8">
    <source>
        <dbReference type="EMBL" id="CAG7734764.1"/>
    </source>
</evidence>
<dbReference type="OrthoDB" id="5205528at2759"/>
<accession>A0A8J2P867</accession>
<dbReference type="GO" id="GO:0016042">
    <property type="term" value="P:lipid catabolic process"/>
    <property type="evidence" value="ECO:0007669"/>
    <property type="project" value="UniProtKB-KW"/>
</dbReference>
<evidence type="ECO:0000256" key="4">
    <source>
        <dbReference type="ARBA" id="ARBA00038012"/>
    </source>
</evidence>
<dbReference type="GO" id="GO:0016891">
    <property type="term" value="F:RNA endonuclease activity producing 5'-phosphomonoesters, hydrolytic mechanism"/>
    <property type="evidence" value="ECO:0007669"/>
    <property type="project" value="TreeGrafter"/>
</dbReference>